<evidence type="ECO:0000256" key="1">
    <source>
        <dbReference type="RuleBase" id="RU367043"/>
    </source>
</evidence>
<dbReference type="Gene3D" id="1.10.287.810">
    <property type="entry name" value="Mitochondrial import inner membrane translocase subunit tim13 like domains"/>
    <property type="match status" value="1"/>
</dbReference>
<name>A0AAV2SYL7_CALDB</name>
<dbReference type="GO" id="GO:0015031">
    <property type="term" value="P:protein transport"/>
    <property type="evidence" value="ECO:0007669"/>
    <property type="project" value="UniProtKB-KW"/>
</dbReference>
<comment type="subcellular location">
    <subcellularLocation>
        <location evidence="1">Mitochondrion inner membrane</location>
        <topology evidence="1">Peripheral membrane protein</topology>
        <orientation evidence="1">Intermembrane side</orientation>
    </subcellularLocation>
</comment>
<evidence type="ECO:0000313" key="3">
    <source>
        <dbReference type="EMBL" id="CAL5130014.1"/>
    </source>
</evidence>
<comment type="caution">
    <text evidence="3">The sequence shown here is derived from an EMBL/GenBank/DDBJ whole genome shotgun (WGS) entry which is preliminary data.</text>
</comment>
<comment type="subunit">
    <text evidence="1">Heterohexamer.</text>
</comment>
<evidence type="ECO:0000259" key="2">
    <source>
        <dbReference type="Pfam" id="PF02953"/>
    </source>
</evidence>
<keyword evidence="1" id="KW-0811">Translocation</keyword>
<comment type="similarity">
    <text evidence="1">Belongs to the small Tim family.</text>
</comment>
<dbReference type="InterPro" id="IPR035427">
    <property type="entry name" value="Tim10-like_dom_sf"/>
</dbReference>
<sequence length="97" mass="11092">MSSGFDYDSALSSPSSTTSEADKELQTFISVMQHRAQFQTQVNRLTSMCWDKCMSGYPPTKMDTKRSSCIENCTERFLDVSLLLRSRFQSMLSKLQQ</sequence>
<comment type="domain">
    <text evidence="1">The twin CX3C motif contains 4 conserved Cys residues that form 2 disulfide bonds in the mitochondrial intermembrane space.</text>
</comment>
<dbReference type="Proteomes" id="UP001497525">
    <property type="component" value="Unassembled WGS sequence"/>
</dbReference>
<dbReference type="AlphaFoldDB" id="A0AAV2SYL7"/>
<keyword evidence="1" id="KW-0653">Protein transport</keyword>
<organism evidence="3 4">
    <name type="scientific">Calicophoron daubneyi</name>
    <name type="common">Rumen fluke</name>
    <name type="synonym">Paramphistomum daubneyi</name>
    <dbReference type="NCBI Taxonomy" id="300641"/>
    <lineage>
        <taxon>Eukaryota</taxon>
        <taxon>Metazoa</taxon>
        <taxon>Spiralia</taxon>
        <taxon>Lophotrochozoa</taxon>
        <taxon>Platyhelminthes</taxon>
        <taxon>Trematoda</taxon>
        <taxon>Digenea</taxon>
        <taxon>Plagiorchiida</taxon>
        <taxon>Pronocephalata</taxon>
        <taxon>Paramphistomoidea</taxon>
        <taxon>Paramphistomidae</taxon>
        <taxon>Calicophoron</taxon>
    </lineage>
</organism>
<feature type="domain" description="Tim10-like" evidence="2">
    <location>
        <begin position="28"/>
        <end position="90"/>
    </location>
</feature>
<keyword evidence="1" id="KW-0496">Mitochondrion</keyword>
<proteinExistence type="inferred from homology"/>
<dbReference type="EMBL" id="CAXLJL010000057">
    <property type="protein sequence ID" value="CAL5130014.1"/>
    <property type="molecule type" value="Genomic_DNA"/>
</dbReference>
<dbReference type="SUPFAM" id="SSF144122">
    <property type="entry name" value="Tim10-like"/>
    <property type="match status" value="1"/>
</dbReference>
<dbReference type="GO" id="GO:0005743">
    <property type="term" value="C:mitochondrial inner membrane"/>
    <property type="evidence" value="ECO:0007669"/>
    <property type="project" value="UniProtKB-SubCell"/>
</dbReference>
<gene>
    <name evidence="3" type="ORF">CDAUBV1_LOCUS1459</name>
</gene>
<dbReference type="Pfam" id="PF02953">
    <property type="entry name" value="zf-Tim10_DDP"/>
    <property type="match status" value="1"/>
</dbReference>
<accession>A0AAV2SYL7</accession>
<dbReference type="InterPro" id="IPR004217">
    <property type="entry name" value="Tim10-like"/>
</dbReference>
<keyword evidence="1" id="KW-0999">Mitochondrion inner membrane</keyword>
<keyword evidence="1" id="KW-1015">Disulfide bond</keyword>
<comment type="function">
    <text evidence="1">Mitochondrial intermembrane chaperone that participates in the import and insertion of some multi-pass transmembrane proteins into the mitochondrial inner membrane. Also required for the transfer of beta-barrel precursors from the TOM complex to the sorting and assembly machinery (SAM complex) of the outer membrane. Acts as a chaperone-like protein that protects the hydrophobic precursors from aggregation and guide them through the mitochondrial intermembrane space.</text>
</comment>
<evidence type="ECO:0000313" key="4">
    <source>
        <dbReference type="Proteomes" id="UP001497525"/>
    </source>
</evidence>
<reference evidence="3" key="1">
    <citation type="submission" date="2024-06" db="EMBL/GenBank/DDBJ databases">
        <authorList>
            <person name="Liu X."/>
            <person name="Lenzi L."/>
            <person name="Haldenby T S."/>
            <person name="Uol C."/>
        </authorList>
    </citation>
    <scope>NUCLEOTIDE SEQUENCE</scope>
</reference>
<keyword evidence="1" id="KW-0813">Transport</keyword>
<keyword evidence="1" id="KW-0143">Chaperone</keyword>
<keyword evidence="1" id="KW-0472">Membrane</keyword>
<protein>
    <recommendedName>
        <fullName evidence="1">Mitochondrial import inner membrane translocase subunit</fullName>
    </recommendedName>
</protein>